<protein>
    <recommendedName>
        <fullName evidence="8">SREBP regulating gene protein</fullName>
    </recommendedName>
</protein>
<evidence type="ECO:0000256" key="6">
    <source>
        <dbReference type="ARBA" id="ARBA00023180"/>
    </source>
</evidence>
<evidence type="ECO:0000256" key="8">
    <source>
        <dbReference type="ARBA" id="ARBA00023485"/>
    </source>
</evidence>
<evidence type="ECO:0000313" key="10">
    <source>
        <dbReference type="Proteomes" id="UP001166674"/>
    </source>
</evidence>
<dbReference type="AlphaFoldDB" id="A0AA41MPV7"/>
<keyword evidence="5" id="KW-0472">Membrane</keyword>
<accession>A0AA41MPV7</accession>
<reference evidence="9" key="1">
    <citation type="submission" date="2020-03" db="EMBL/GenBank/DDBJ databases">
        <title>Studies in the Genomics of Life Span.</title>
        <authorList>
            <person name="Glass D."/>
        </authorList>
    </citation>
    <scope>NUCLEOTIDE SEQUENCE</scope>
    <source>
        <strain evidence="9">SUZIE</strain>
        <tissue evidence="9">Muscle</tissue>
    </source>
</reference>
<evidence type="ECO:0000256" key="7">
    <source>
        <dbReference type="ARBA" id="ARBA00023461"/>
    </source>
</evidence>
<evidence type="ECO:0000256" key="2">
    <source>
        <dbReference type="ARBA" id="ARBA00022692"/>
    </source>
</evidence>
<evidence type="ECO:0000256" key="5">
    <source>
        <dbReference type="ARBA" id="ARBA00023136"/>
    </source>
</evidence>
<organism evidence="9 10">
    <name type="scientific">Sciurus carolinensis</name>
    <name type="common">Eastern gray squirrel</name>
    <dbReference type="NCBI Taxonomy" id="30640"/>
    <lineage>
        <taxon>Eukaryota</taxon>
        <taxon>Metazoa</taxon>
        <taxon>Chordata</taxon>
        <taxon>Craniata</taxon>
        <taxon>Vertebrata</taxon>
        <taxon>Euteleostomi</taxon>
        <taxon>Mammalia</taxon>
        <taxon>Eutheria</taxon>
        <taxon>Euarchontoglires</taxon>
        <taxon>Glires</taxon>
        <taxon>Rodentia</taxon>
        <taxon>Sciuromorpha</taxon>
        <taxon>Sciuridae</taxon>
        <taxon>Sciurinae</taxon>
        <taxon>Sciurini</taxon>
        <taxon>Sciurus</taxon>
    </lineage>
</organism>
<comment type="caution">
    <text evidence="9">The sequence shown here is derived from an EMBL/GenBank/DDBJ whole genome shotgun (WGS) entry which is preliminary data.</text>
</comment>
<dbReference type="GO" id="GO:0000139">
    <property type="term" value="C:Golgi membrane"/>
    <property type="evidence" value="ECO:0007669"/>
    <property type="project" value="UniProtKB-SubCell"/>
</dbReference>
<name>A0AA41MPV7_SCICA</name>
<dbReference type="PANTHER" id="PTHR13481:SF0">
    <property type="entry name" value="SREBP REGULATING GENE PROTEIN"/>
    <property type="match status" value="1"/>
</dbReference>
<keyword evidence="4" id="KW-0333">Golgi apparatus</keyword>
<dbReference type="Pfam" id="PF10218">
    <property type="entry name" value="SPRING1"/>
    <property type="match status" value="1"/>
</dbReference>
<gene>
    <name evidence="9" type="ORF">SUZIE_135650</name>
</gene>
<dbReference type="InterPro" id="IPR019352">
    <property type="entry name" value="SPRING1"/>
</dbReference>
<keyword evidence="3" id="KW-1133">Transmembrane helix</keyword>
<dbReference type="PANTHER" id="PTHR13481">
    <property type="entry name" value="SREBP REGULATING GENE PROTEIN"/>
    <property type="match status" value="1"/>
</dbReference>
<sequence length="117" mass="13547">MVNLAAMVWRCLLEKRSMLVLVFRLWQVYILSNTLKQEDSTVRDSNLLQAQDQNQSTPWKVQFNLGNSSQPSIQCQNSFQGKRLIMDDLGFVCERKILLTNGYCDVNQLQHKAVLLQ</sequence>
<keyword evidence="10" id="KW-1185">Reference proteome</keyword>
<comment type="subcellular location">
    <subcellularLocation>
        <location evidence="1">Golgi apparatus membrane</location>
        <topology evidence="1">Single-pass membrane protein</topology>
    </subcellularLocation>
</comment>
<proteinExistence type="inferred from homology"/>
<evidence type="ECO:0000256" key="1">
    <source>
        <dbReference type="ARBA" id="ARBA00004194"/>
    </source>
</evidence>
<dbReference type="GO" id="GO:2000640">
    <property type="term" value="P:positive regulation of SREBP signaling pathway"/>
    <property type="evidence" value="ECO:0007669"/>
    <property type="project" value="InterPro"/>
</dbReference>
<comment type="similarity">
    <text evidence="7">Belongs to the SPRING family.</text>
</comment>
<keyword evidence="2" id="KW-0812">Transmembrane</keyword>
<evidence type="ECO:0000256" key="4">
    <source>
        <dbReference type="ARBA" id="ARBA00023034"/>
    </source>
</evidence>
<evidence type="ECO:0000256" key="3">
    <source>
        <dbReference type="ARBA" id="ARBA00022989"/>
    </source>
</evidence>
<keyword evidence="6" id="KW-0325">Glycoprotein</keyword>
<evidence type="ECO:0000313" key="9">
    <source>
        <dbReference type="EMBL" id="MBZ3875980.1"/>
    </source>
</evidence>
<dbReference type="Proteomes" id="UP001166674">
    <property type="component" value="Unassembled WGS sequence"/>
</dbReference>
<dbReference type="EMBL" id="JAATJV010263714">
    <property type="protein sequence ID" value="MBZ3875980.1"/>
    <property type="molecule type" value="Genomic_DNA"/>
</dbReference>